<evidence type="ECO:0000256" key="1">
    <source>
        <dbReference type="SAM" id="Phobius"/>
    </source>
</evidence>
<keyword evidence="1" id="KW-0472">Membrane</keyword>
<reference evidence="2 3" key="1">
    <citation type="journal article" date="2019" name="Nat. Ecol. Evol.">
        <title>Megaphylogeny resolves global patterns of mushroom evolution.</title>
        <authorList>
            <person name="Varga T."/>
            <person name="Krizsan K."/>
            <person name="Foldi C."/>
            <person name="Dima B."/>
            <person name="Sanchez-Garcia M."/>
            <person name="Sanchez-Ramirez S."/>
            <person name="Szollosi G.J."/>
            <person name="Szarkandi J.G."/>
            <person name="Papp V."/>
            <person name="Albert L."/>
            <person name="Andreopoulos W."/>
            <person name="Angelini C."/>
            <person name="Antonin V."/>
            <person name="Barry K.W."/>
            <person name="Bougher N.L."/>
            <person name="Buchanan P."/>
            <person name="Buyck B."/>
            <person name="Bense V."/>
            <person name="Catcheside P."/>
            <person name="Chovatia M."/>
            <person name="Cooper J."/>
            <person name="Damon W."/>
            <person name="Desjardin D."/>
            <person name="Finy P."/>
            <person name="Geml J."/>
            <person name="Haridas S."/>
            <person name="Hughes K."/>
            <person name="Justo A."/>
            <person name="Karasinski D."/>
            <person name="Kautmanova I."/>
            <person name="Kiss B."/>
            <person name="Kocsube S."/>
            <person name="Kotiranta H."/>
            <person name="LaButti K.M."/>
            <person name="Lechner B.E."/>
            <person name="Liimatainen K."/>
            <person name="Lipzen A."/>
            <person name="Lukacs Z."/>
            <person name="Mihaltcheva S."/>
            <person name="Morgado L.N."/>
            <person name="Niskanen T."/>
            <person name="Noordeloos M.E."/>
            <person name="Ohm R.A."/>
            <person name="Ortiz-Santana B."/>
            <person name="Ovrebo C."/>
            <person name="Racz N."/>
            <person name="Riley R."/>
            <person name="Savchenko A."/>
            <person name="Shiryaev A."/>
            <person name="Soop K."/>
            <person name="Spirin V."/>
            <person name="Szebenyi C."/>
            <person name="Tomsovsky M."/>
            <person name="Tulloss R.E."/>
            <person name="Uehling J."/>
            <person name="Grigoriev I.V."/>
            <person name="Vagvolgyi C."/>
            <person name="Papp T."/>
            <person name="Martin F.M."/>
            <person name="Miettinen O."/>
            <person name="Hibbett D.S."/>
            <person name="Nagy L.G."/>
        </authorList>
    </citation>
    <scope>NUCLEOTIDE SEQUENCE [LARGE SCALE GENOMIC DNA]</scope>
    <source>
        <strain evidence="2 3">CBS 166.37</strain>
    </source>
</reference>
<dbReference type="Proteomes" id="UP000308652">
    <property type="component" value="Unassembled WGS sequence"/>
</dbReference>
<gene>
    <name evidence="2" type="ORF">BDQ12DRAFT_753202</name>
</gene>
<feature type="transmembrane region" description="Helical" evidence="1">
    <location>
        <begin position="24"/>
        <end position="45"/>
    </location>
</feature>
<name>A0A5C3LVG5_9AGAR</name>
<accession>A0A5C3LVG5</accession>
<proteinExistence type="predicted"/>
<evidence type="ECO:0000313" key="3">
    <source>
        <dbReference type="Proteomes" id="UP000308652"/>
    </source>
</evidence>
<keyword evidence="3" id="KW-1185">Reference proteome</keyword>
<dbReference type="PANTHER" id="PTHR40465:SF1">
    <property type="entry name" value="DUF6534 DOMAIN-CONTAINING PROTEIN"/>
    <property type="match status" value="1"/>
</dbReference>
<protein>
    <submittedName>
        <fullName evidence="2">Uncharacterized protein</fullName>
    </submittedName>
</protein>
<organism evidence="2 3">
    <name type="scientific">Crucibulum laeve</name>
    <dbReference type="NCBI Taxonomy" id="68775"/>
    <lineage>
        <taxon>Eukaryota</taxon>
        <taxon>Fungi</taxon>
        <taxon>Dikarya</taxon>
        <taxon>Basidiomycota</taxon>
        <taxon>Agaricomycotina</taxon>
        <taxon>Agaricomycetes</taxon>
        <taxon>Agaricomycetidae</taxon>
        <taxon>Agaricales</taxon>
        <taxon>Agaricineae</taxon>
        <taxon>Nidulariaceae</taxon>
        <taxon>Crucibulum</taxon>
    </lineage>
</organism>
<keyword evidence="1" id="KW-0812">Transmembrane</keyword>
<keyword evidence="1" id="KW-1133">Transmembrane helix</keyword>
<dbReference type="AlphaFoldDB" id="A0A5C3LVG5"/>
<dbReference type="OrthoDB" id="3265526at2759"/>
<sequence length="140" mass="15810">FTLLVHQVLIYFQTEHNKTSRTKYFVLFLLLAETVDIIISIGIVYQPLIVDQVIEIPTYLAAEPLMTVIISTSVQLFVVWRIRIISMSLWLPAIISVFAFTSLGGGIWMTSSVLSAPKYMTFHEFRIPAIAWLMASAAAE</sequence>
<feature type="transmembrane region" description="Helical" evidence="1">
    <location>
        <begin position="65"/>
        <end position="82"/>
    </location>
</feature>
<feature type="transmembrane region" description="Helical" evidence="1">
    <location>
        <begin position="89"/>
        <end position="110"/>
    </location>
</feature>
<dbReference type="STRING" id="68775.A0A5C3LVG5"/>
<evidence type="ECO:0000313" key="2">
    <source>
        <dbReference type="EMBL" id="TFK37189.1"/>
    </source>
</evidence>
<dbReference type="EMBL" id="ML213609">
    <property type="protein sequence ID" value="TFK37189.1"/>
    <property type="molecule type" value="Genomic_DNA"/>
</dbReference>
<feature type="non-terminal residue" evidence="2">
    <location>
        <position position="1"/>
    </location>
</feature>
<dbReference type="PANTHER" id="PTHR40465">
    <property type="entry name" value="CHROMOSOME 1, WHOLE GENOME SHOTGUN SEQUENCE"/>
    <property type="match status" value="1"/>
</dbReference>